<comment type="caution">
    <text evidence="6">The sequence shown here is derived from an EMBL/GenBank/DDBJ whole genome shotgun (WGS) entry which is preliminary data.</text>
</comment>
<dbReference type="Gene3D" id="2.40.50.230">
    <property type="entry name" value="Gp5 N-terminal domain"/>
    <property type="match status" value="1"/>
</dbReference>
<dbReference type="NCBIfam" id="TIGR01646">
    <property type="entry name" value="vgr_GE"/>
    <property type="match status" value="1"/>
</dbReference>
<dbReference type="InterPro" id="IPR018769">
    <property type="entry name" value="VgrG2_DUF2345"/>
</dbReference>
<evidence type="ECO:0000313" key="7">
    <source>
        <dbReference type="Proteomes" id="UP000572407"/>
    </source>
</evidence>
<dbReference type="InterPro" id="IPR028244">
    <property type="entry name" value="T6SS_Rhs_Vgr_dom"/>
</dbReference>
<protein>
    <submittedName>
        <fullName evidence="6">Type VI secretion system tip protein VgrG</fullName>
    </submittedName>
</protein>
<feature type="domain" description="Gp5/Type VI secretion system Vgr protein OB-fold" evidence="3">
    <location>
        <begin position="166"/>
        <end position="218"/>
    </location>
</feature>
<dbReference type="EMBL" id="VDLV01000044">
    <property type="protein sequence ID" value="MBA1380568.1"/>
    <property type="molecule type" value="Genomic_DNA"/>
</dbReference>
<keyword evidence="1" id="KW-0175">Coiled coil</keyword>
<proteinExistence type="predicted"/>
<accession>A0A7V8ZUX1</accession>
<dbReference type="Pfam" id="PF04717">
    <property type="entry name" value="Phage_base_V"/>
    <property type="match status" value="1"/>
</dbReference>
<dbReference type="SUPFAM" id="SSF69255">
    <property type="entry name" value="gp5 N-terminal domain-like"/>
    <property type="match status" value="1"/>
</dbReference>
<feature type="domain" description="Putative type VI secretion system Rhs element associated Vgr" evidence="5">
    <location>
        <begin position="238"/>
        <end position="339"/>
    </location>
</feature>
<evidence type="ECO:0000313" key="6">
    <source>
        <dbReference type="EMBL" id="MBA1380568.1"/>
    </source>
</evidence>
<dbReference type="RefSeq" id="WP_181289939.1">
    <property type="nucleotide sequence ID" value="NZ_VDLV01000044.1"/>
</dbReference>
<sequence>FLDGEVDHTRGAKGTYGEAYHYGEPYTVLGERYALDEDLQSESGFFYARLRHELYLNDQTRLSGTTSSAILAPAQRLDITGGAPRAFGPGAVIVSLRTEAARDRSFVAHFQAIPYSETVCFRPALLPKPRMSGTIPARISHPVVNPPYADLDFEGRYKVRFLFDRDTWQPGRESAWLRLARPYGGDTHGLHFPLQAGTEVAIAFEQGDPDRPYIAHALHDDRQPDPVTARNERRNVLRTPTNNKLRLDDTRGEEHIKLSTEHSGKSQLNLGHLVDAERKKRGEGFELRTDGWGAIRGGRGVFISADAQPRAQGQVLDMSEATGRLQQAADQLDSLSSDAQASQADPADVQAQLALLRQDLEQLKTSVLLLSAPQGIALTSGKHLQLAAQHNLMLNAGGEADLSVVKRLFVGVGQGLSLFVRKLGLKLIANQGPVIVQAQNDKLELMARHGLDISSTEDEIRIVAKKKITLNAGGSYITLDEGVIESGTLGDFVVRSANFEYVQGAASMKAAHPDYPRRLSKQPLRLRLPQTPNASGEGWAGMPYTLKADGVPVQQGVLDGSGQLMIDHQVVTRGYQLTLVNGVSYQLPVPTEYRNAEQAHLANRGLHNHPVQTNAEVNTPSAHTDNRALYAIQMDGPNHNKEETEQ</sequence>
<dbReference type="InterPro" id="IPR006533">
    <property type="entry name" value="T6SS_Vgr_RhsGE"/>
</dbReference>
<dbReference type="Pfam" id="PF13296">
    <property type="entry name" value="T6SS_Vgr"/>
    <property type="match status" value="1"/>
</dbReference>
<name>A0A7V8ZUX1_9PSED</name>
<gene>
    <name evidence="6" type="primary">vgrG</name>
    <name evidence="6" type="ORF">FHK92_22655</name>
</gene>
<dbReference type="SUPFAM" id="SSF69279">
    <property type="entry name" value="Phage tail proteins"/>
    <property type="match status" value="1"/>
</dbReference>
<reference evidence="6 7" key="1">
    <citation type="submission" date="2019-06" db="EMBL/GenBank/DDBJ databases">
        <title>Analysis of the biodiversity of Brassica napus bacterial endophytes for the selection of potential efficient biofertilizers for rapeseed crops.</title>
        <authorList>
            <person name="Jimenez-Gomez A."/>
            <person name="Saati-Santamaria Z."/>
            <person name="Menendez E."/>
            <person name="Rivas R."/>
            <person name="Mateos P.F."/>
            <person name="Velazquez E."/>
            <person name="Garcia-Fraile P."/>
        </authorList>
    </citation>
    <scope>NUCLEOTIDE SEQUENCE [LARGE SCALE GENOMIC DNA]</scope>
    <source>
        <strain evidence="6 7">CDVBN10</strain>
    </source>
</reference>
<feature type="coiled-coil region" evidence="1">
    <location>
        <begin position="318"/>
        <end position="345"/>
    </location>
</feature>
<dbReference type="InterPro" id="IPR006531">
    <property type="entry name" value="Gp5/Vgr_OB"/>
</dbReference>
<dbReference type="AlphaFoldDB" id="A0A7V8ZUX1"/>
<feature type="region of interest" description="Disordered" evidence="2">
    <location>
        <begin position="222"/>
        <end position="248"/>
    </location>
</feature>
<evidence type="ECO:0000256" key="1">
    <source>
        <dbReference type="SAM" id="Coils"/>
    </source>
</evidence>
<feature type="non-terminal residue" evidence="6">
    <location>
        <position position="1"/>
    </location>
</feature>
<feature type="compositionally biased region" description="Basic and acidic residues" evidence="2">
    <location>
        <begin position="222"/>
        <end position="235"/>
    </location>
</feature>
<dbReference type="Pfam" id="PF10106">
    <property type="entry name" value="DUF2345"/>
    <property type="match status" value="1"/>
</dbReference>
<evidence type="ECO:0000256" key="2">
    <source>
        <dbReference type="SAM" id="MobiDB-lite"/>
    </source>
</evidence>
<organism evidence="6 7">
    <name type="scientific">Pseudomonas brassicacearum subsp. neoaurantiaca</name>
    <dbReference type="NCBI Taxonomy" id="494916"/>
    <lineage>
        <taxon>Bacteria</taxon>
        <taxon>Pseudomonadati</taxon>
        <taxon>Pseudomonadota</taxon>
        <taxon>Gammaproteobacteria</taxon>
        <taxon>Pseudomonadales</taxon>
        <taxon>Pseudomonadaceae</taxon>
        <taxon>Pseudomonas</taxon>
    </lineage>
</organism>
<dbReference type="Gene3D" id="2.30.110.50">
    <property type="match status" value="1"/>
</dbReference>
<dbReference type="InterPro" id="IPR037026">
    <property type="entry name" value="Vgr_OB-fold_dom_sf"/>
</dbReference>
<dbReference type="Proteomes" id="UP000572407">
    <property type="component" value="Unassembled WGS sequence"/>
</dbReference>
<evidence type="ECO:0000259" key="5">
    <source>
        <dbReference type="Pfam" id="PF13296"/>
    </source>
</evidence>
<evidence type="ECO:0000259" key="3">
    <source>
        <dbReference type="Pfam" id="PF04717"/>
    </source>
</evidence>
<evidence type="ECO:0000259" key="4">
    <source>
        <dbReference type="Pfam" id="PF10106"/>
    </source>
</evidence>
<feature type="domain" description="DUF2345" evidence="4">
    <location>
        <begin position="358"/>
        <end position="504"/>
    </location>
</feature>